<dbReference type="AlphaFoldDB" id="A0A7T6XPE2"/>
<feature type="domain" description="DUF427" evidence="1">
    <location>
        <begin position="6"/>
        <end position="75"/>
    </location>
</feature>
<name>A0A7T6XPE2_PENDI</name>
<evidence type="ECO:0000313" key="3">
    <source>
        <dbReference type="Proteomes" id="UP000595662"/>
    </source>
</evidence>
<proteinExistence type="predicted"/>
<dbReference type="GeneID" id="90953116"/>
<reference evidence="2 3" key="1">
    <citation type="submission" date="2020-08" db="EMBL/GenBank/DDBJ databases">
        <title>The completed genome sequence of the pathogenic ascomycete fungus Penicillium digitatum.</title>
        <authorList>
            <person name="Wang M."/>
        </authorList>
    </citation>
    <scope>NUCLEOTIDE SEQUENCE [LARGE SCALE GENOMIC DNA]</scope>
    <source>
        <strain evidence="2 3">PdW03</strain>
    </source>
</reference>
<dbReference type="PANTHER" id="PTHR34310">
    <property type="entry name" value="DUF427 DOMAIN PROTEIN (AFU_ORTHOLOGUE AFUA_3G02220)"/>
    <property type="match status" value="1"/>
</dbReference>
<dbReference type="Gene3D" id="2.170.150.40">
    <property type="entry name" value="Domain of unknown function (DUF427)"/>
    <property type="match status" value="1"/>
</dbReference>
<accession>A0A7T6XPE2</accession>
<evidence type="ECO:0000313" key="2">
    <source>
        <dbReference type="EMBL" id="QQK44758.1"/>
    </source>
</evidence>
<organism evidence="2 3">
    <name type="scientific">Penicillium digitatum</name>
    <name type="common">Green mold</name>
    <dbReference type="NCBI Taxonomy" id="36651"/>
    <lineage>
        <taxon>Eukaryota</taxon>
        <taxon>Fungi</taxon>
        <taxon>Dikarya</taxon>
        <taxon>Ascomycota</taxon>
        <taxon>Pezizomycotina</taxon>
        <taxon>Eurotiomycetes</taxon>
        <taxon>Eurotiomycetidae</taxon>
        <taxon>Eurotiales</taxon>
        <taxon>Aspergillaceae</taxon>
        <taxon>Penicillium</taxon>
    </lineage>
</organism>
<dbReference type="PANTHER" id="PTHR34310:SF5">
    <property type="entry name" value="DUF427 DOMAIN PROTEIN (AFU_ORTHOLOGUE AFUA_3G02220)"/>
    <property type="match status" value="1"/>
</dbReference>
<dbReference type="Proteomes" id="UP000595662">
    <property type="component" value="Chromosome 3"/>
</dbReference>
<sequence length="84" mass="9715">MSRATVENNIYFPRSAIIDDFGLQDSDRSTFCPWKGYASYWHLMVNGQTLENAAWYYREPYDAAADIKDHVAFDSDKVEISLEP</sequence>
<evidence type="ECO:0000259" key="1">
    <source>
        <dbReference type="Pfam" id="PF04248"/>
    </source>
</evidence>
<dbReference type="InterPro" id="IPR038694">
    <property type="entry name" value="DUF427_sf"/>
</dbReference>
<protein>
    <submittedName>
        <fullName evidence="2">DUF427-domain-containing protein</fullName>
    </submittedName>
</protein>
<dbReference type="RefSeq" id="XP_065957113.1">
    <property type="nucleotide sequence ID" value="XM_066102030.1"/>
</dbReference>
<dbReference type="Pfam" id="PF04248">
    <property type="entry name" value="NTP_transf_9"/>
    <property type="match status" value="1"/>
</dbReference>
<dbReference type="EMBL" id="CP060776">
    <property type="protein sequence ID" value="QQK44758.1"/>
    <property type="molecule type" value="Genomic_DNA"/>
</dbReference>
<gene>
    <name evidence="2" type="ORF">Pdw03_8659</name>
</gene>
<dbReference type="InterPro" id="IPR007361">
    <property type="entry name" value="DUF427"/>
</dbReference>